<feature type="transmembrane region" description="Helical" evidence="7">
    <location>
        <begin position="345"/>
        <end position="367"/>
    </location>
</feature>
<dbReference type="InterPro" id="IPR050250">
    <property type="entry name" value="Macrolide_Exporter_MacB"/>
</dbReference>
<evidence type="ECO:0000256" key="3">
    <source>
        <dbReference type="ARBA" id="ARBA00022692"/>
    </source>
</evidence>
<sequence>MLPIRQIMQEMAAEKLRLGLTILAVAWSTLCIAGLLAVGEGLRNGIVRTIQNGNGNLIYVSGGLATQTYGRFHEGQALSLTEQDSQVLAALPMVKRALPSAEWQELITFADKRSWMMPYAVKSEYQAMNKLRLLPGGRWFNPLDESQQRKVVVLGYQLAVQLFNQQEGDWFRGGELEQDPIGQIVKIGVHQFTVIGVLAKNSGNIEQGSPRLSYSGFTPFSTWQRFHPNQAISGINLEPRVGSDRQALAATVQQVLKRKYAASLQDQQIVMVQDHFLSQKSMQQFLLRLQSFLGIIGFITLAVASLGITNVMFATVKRATRDIGVRMAVGATPNTIRCHYLAQSLITMGLGGIAGLGVTFAMVRLLAAIPLQGNPIYDHLGQPVPELSLSVIAIVIVTLTVMGIVAAWLPANHAAKVTPLQALQSE</sequence>
<accession>A0ABR4S071</accession>
<comment type="similarity">
    <text evidence="6">Belongs to the ABC-4 integral membrane protein family.</text>
</comment>
<keyword evidence="4 7" id="KW-1133">Transmembrane helix</keyword>
<reference evidence="10 11" key="1">
    <citation type="submission" date="2014-04" db="EMBL/GenBank/DDBJ databases">
        <title>Vibrio metecus sp. nov., a close relative of Vibrio cholerae isolated from coastal brackish ponds and clinical specimens.</title>
        <authorList>
            <person name="Kirchberger P.C."/>
            <person name="Turnsek M."/>
            <person name="Hunt D.E."/>
            <person name="Haley B.J."/>
            <person name="Colwell R."/>
            <person name="Polz M.F."/>
            <person name="Tarr C.L."/>
            <person name="Boucher Y."/>
        </authorList>
    </citation>
    <scope>NUCLEOTIDE SEQUENCE [LARGE SCALE GENOMIC DNA]</scope>
    <source>
        <strain evidence="11">PPCK-2014</strain>
    </source>
</reference>
<comment type="subcellular location">
    <subcellularLocation>
        <location evidence="1">Cell membrane</location>
        <topology evidence="1">Multi-pass membrane protein</topology>
    </subcellularLocation>
</comment>
<name>A0ABR4S071_VIBMT</name>
<keyword evidence="3 7" id="KW-0812">Transmembrane</keyword>
<dbReference type="Pfam" id="PF02687">
    <property type="entry name" value="FtsX"/>
    <property type="match status" value="1"/>
</dbReference>
<evidence type="ECO:0000259" key="8">
    <source>
        <dbReference type="Pfam" id="PF02687"/>
    </source>
</evidence>
<evidence type="ECO:0000256" key="4">
    <source>
        <dbReference type="ARBA" id="ARBA00022989"/>
    </source>
</evidence>
<evidence type="ECO:0000313" key="11">
    <source>
        <dbReference type="Proteomes" id="UP000027331"/>
    </source>
</evidence>
<evidence type="ECO:0000256" key="7">
    <source>
        <dbReference type="SAM" id="Phobius"/>
    </source>
</evidence>
<evidence type="ECO:0000259" key="9">
    <source>
        <dbReference type="Pfam" id="PF12704"/>
    </source>
</evidence>
<dbReference type="InterPro" id="IPR003838">
    <property type="entry name" value="ABC3_permease_C"/>
</dbReference>
<keyword evidence="2" id="KW-1003">Cell membrane</keyword>
<feature type="transmembrane region" description="Helical" evidence="7">
    <location>
        <begin position="387"/>
        <end position="409"/>
    </location>
</feature>
<feature type="domain" description="ABC3 transporter permease C-terminal" evidence="8">
    <location>
        <begin position="295"/>
        <end position="419"/>
    </location>
</feature>
<keyword evidence="11" id="KW-1185">Reference proteome</keyword>
<evidence type="ECO:0000313" key="10">
    <source>
        <dbReference type="EMBL" id="KDO15378.1"/>
    </source>
</evidence>
<evidence type="ECO:0000256" key="5">
    <source>
        <dbReference type="ARBA" id="ARBA00023136"/>
    </source>
</evidence>
<dbReference type="InterPro" id="IPR025857">
    <property type="entry name" value="MacB_PCD"/>
</dbReference>
<dbReference type="PANTHER" id="PTHR30572">
    <property type="entry name" value="MEMBRANE COMPONENT OF TRANSPORTER-RELATED"/>
    <property type="match status" value="1"/>
</dbReference>
<evidence type="ECO:0000256" key="1">
    <source>
        <dbReference type="ARBA" id="ARBA00004651"/>
    </source>
</evidence>
<dbReference type="Pfam" id="PF12704">
    <property type="entry name" value="MacB_PCD"/>
    <property type="match status" value="1"/>
</dbReference>
<dbReference type="Proteomes" id="UP000027331">
    <property type="component" value="Unassembled WGS sequence"/>
</dbReference>
<feature type="transmembrane region" description="Helical" evidence="7">
    <location>
        <begin position="292"/>
        <end position="316"/>
    </location>
</feature>
<protein>
    <submittedName>
        <fullName evidence="10">Peptide ABC transporter permease</fullName>
    </submittedName>
</protein>
<dbReference type="PANTHER" id="PTHR30572:SF4">
    <property type="entry name" value="ABC TRANSPORTER PERMEASE YTRF"/>
    <property type="match status" value="1"/>
</dbReference>
<gene>
    <name evidence="10" type="ORF">DP83_05700</name>
</gene>
<evidence type="ECO:0000256" key="6">
    <source>
        <dbReference type="ARBA" id="ARBA00038076"/>
    </source>
</evidence>
<organism evidence="10 11">
    <name type="scientific">Vibrio metoecus</name>
    <dbReference type="NCBI Taxonomy" id="1481663"/>
    <lineage>
        <taxon>Bacteria</taxon>
        <taxon>Pseudomonadati</taxon>
        <taxon>Pseudomonadota</taxon>
        <taxon>Gammaproteobacteria</taxon>
        <taxon>Vibrionales</taxon>
        <taxon>Vibrionaceae</taxon>
        <taxon>Vibrio</taxon>
    </lineage>
</organism>
<keyword evidence="5 7" id="KW-0472">Membrane</keyword>
<feature type="domain" description="MacB-like periplasmic core" evidence="9">
    <location>
        <begin position="19"/>
        <end position="254"/>
    </location>
</feature>
<evidence type="ECO:0000256" key="2">
    <source>
        <dbReference type="ARBA" id="ARBA00022475"/>
    </source>
</evidence>
<dbReference type="EMBL" id="JJMN01000010">
    <property type="protein sequence ID" value="KDO15378.1"/>
    <property type="molecule type" value="Genomic_DNA"/>
</dbReference>
<comment type="caution">
    <text evidence="10">The sequence shown here is derived from an EMBL/GenBank/DDBJ whole genome shotgun (WGS) entry which is preliminary data.</text>
</comment>
<proteinExistence type="inferred from homology"/>